<gene>
    <name evidence="2" type="ORF">JFN87_22010</name>
</gene>
<dbReference type="RefSeq" id="WP_209342508.1">
    <property type="nucleotide sequence ID" value="NZ_JAGIQL010000101.1"/>
</dbReference>
<dbReference type="AlphaFoldDB" id="A0A940RXB3"/>
<keyword evidence="3" id="KW-1185">Reference proteome</keyword>
<dbReference type="Proteomes" id="UP000670475">
    <property type="component" value="Unassembled WGS sequence"/>
</dbReference>
<name>A0A940RXB3_9ACTN</name>
<feature type="domain" description="DUF3291" evidence="1">
    <location>
        <begin position="4"/>
        <end position="162"/>
    </location>
</feature>
<evidence type="ECO:0000313" key="2">
    <source>
        <dbReference type="EMBL" id="MBP0460146.1"/>
    </source>
</evidence>
<sequence length="185" mass="20661">MRVAFTTFAVLKNPYPHPDNDDFNELEPLVFGASGTSAGFVARAEAVGGARTRWTNFGRDYGEWGAFHAPAFYTGGRTDETDARASTLSLWTDLESVQAYAYSGIHLHALRNRGKWFVRIPHRLYAAWWVADDAVPTWREACERLEHLDEHGSTPYAFDFRDAFDADGRSYGLRRPGGQPVAGTA</sequence>
<reference evidence="2" key="1">
    <citation type="submission" date="2021-03" db="EMBL/GenBank/DDBJ databases">
        <title>Whole genome sequence of Streptomyces bomunensis MMS17-BM035.</title>
        <authorList>
            <person name="Lee J.H."/>
        </authorList>
    </citation>
    <scope>NUCLEOTIDE SEQUENCE</scope>
    <source>
        <strain evidence="2">MMS17-BM035</strain>
    </source>
</reference>
<evidence type="ECO:0000259" key="1">
    <source>
        <dbReference type="Pfam" id="PF11695"/>
    </source>
</evidence>
<proteinExistence type="predicted"/>
<dbReference type="EMBL" id="JAGIQL010000101">
    <property type="protein sequence ID" value="MBP0460146.1"/>
    <property type="molecule type" value="Genomic_DNA"/>
</dbReference>
<protein>
    <submittedName>
        <fullName evidence="2">DUF3291 domain-containing protein</fullName>
    </submittedName>
</protein>
<comment type="caution">
    <text evidence="2">The sequence shown here is derived from an EMBL/GenBank/DDBJ whole genome shotgun (WGS) entry which is preliminary data.</text>
</comment>
<organism evidence="2 3">
    <name type="scientific">Streptomyces montanisoli</name>
    <dbReference type="NCBI Taxonomy" id="2798581"/>
    <lineage>
        <taxon>Bacteria</taxon>
        <taxon>Bacillati</taxon>
        <taxon>Actinomycetota</taxon>
        <taxon>Actinomycetes</taxon>
        <taxon>Kitasatosporales</taxon>
        <taxon>Streptomycetaceae</taxon>
        <taxon>Streptomyces</taxon>
    </lineage>
</organism>
<accession>A0A940RXB3</accession>
<evidence type="ECO:0000313" key="3">
    <source>
        <dbReference type="Proteomes" id="UP000670475"/>
    </source>
</evidence>
<dbReference type="InterPro" id="IPR021708">
    <property type="entry name" value="DUF3291"/>
</dbReference>
<dbReference type="Pfam" id="PF11695">
    <property type="entry name" value="DUF3291"/>
    <property type="match status" value="1"/>
</dbReference>